<keyword evidence="3" id="KW-0732">Signal</keyword>
<evidence type="ECO:0000256" key="3">
    <source>
        <dbReference type="ARBA" id="ARBA00022729"/>
    </source>
</evidence>
<reference evidence="7" key="2">
    <citation type="journal article" date="2011" name="Proc. Natl. Acad. Sci. U.S.A.">
        <title>Obligate biotrophy features unraveled by the genomic analysis of rust fungi.</title>
        <authorList>
            <person name="Duplessis S."/>
            <person name="Cuomo C.A."/>
            <person name="Lin Y.-C."/>
            <person name="Aerts A."/>
            <person name="Tisserant E."/>
            <person name="Veneault-Fourrey C."/>
            <person name="Joly D.L."/>
            <person name="Hacquard S."/>
            <person name="Amselem J."/>
            <person name="Cantarel B.L."/>
            <person name="Chiu R."/>
            <person name="Coutinho P.M."/>
            <person name="Feau N."/>
            <person name="Field M."/>
            <person name="Frey P."/>
            <person name="Gelhaye E."/>
            <person name="Goldberg J."/>
            <person name="Grabherr M.G."/>
            <person name="Kodira C.D."/>
            <person name="Kohler A."/>
            <person name="Kuees U."/>
            <person name="Lindquist E.A."/>
            <person name="Lucas S.M."/>
            <person name="Mago R."/>
            <person name="Mauceli E."/>
            <person name="Morin E."/>
            <person name="Murat C."/>
            <person name="Pangilinan J.L."/>
            <person name="Park R."/>
            <person name="Pearson M."/>
            <person name="Quesneville H."/>
            <person name="Rouhier N."/>
            <person name="Sakthikumar S."/>
            <person name="Salamov A.A."/>
            <person name="Schmutz J."/>
            <person name="Selles B."/>
            <person name="Shapiro H."/>
            <person name="Tanguay P."/>
            <person name="Tuskan G.A."/>
            <person name="Henrissat B."/>
            <person name="Van de Peer Y."/>
            <person name="Rouze P."/>
            <person name="Ellis J.G."/>
            <person name="Dodds P.N."/>
            <person name="Schein J.E."/>
            <person name="Zhong S."/>
            <person name="Hamelin R.C."/>
            <person name="Grigoriev I.V."/>
            <person name="Szabo L.J."/>
            <person name="Martin F."/>
        </authorList>
    </citation>
    <scope>NUCLEOTIDE SEQUENCE [LARGE SCALE GENOMIC DNA]</scope>
    <source>
        <strain evidence="7">CRL 75-36-700-3 / race SCCL</strain>
    </source>
</reference>
<dbReference type="PANTHER" id="PTHR38425">
    <property type="entry name" value="LONG CHRONOLOGICAL LIFESPAN PROTEIN 2"/>
    <property type="match status" value="1"/>
</dbReference>
<evidence type="ECO:0000256" key="1">
    <source>
        <dbReference type="ARBA" id="ARBA00010545"/>
    </source>
</evidence>
<dbReference type="OrthoDB" id="2234316at2759"/>
<dbReference type="STRING" id="418459.E3JXI7"/>
<keyword evidence="7" id="KW-1185">Reference proteome</keyword>
<dbReference type="Proteomes" id="UP000008783">
    <property type="component" value="Unassembled WGS sequence"/>
</dbReference>
<keyword evidence="5" id="KW-0472">Membrane</keyword>
<dbReference type="InterPro" id="IPR034543">
    <property type="entry name" value="LCL2"/>
</dbReference>
<evidence type="ECO:0000256" key="4">
    <source>
        <dbReference type="SAM" id="MobiDB-lite"/>
    </source>
</evidence>
<proteinExistence type="inferred from homology"/>
<feature type="region of interest" description="Disordered" evidence="4">
    <location>
        <begin position="51"/>
        <end position="71"/>
    </location>
</feature>
<dbReference type="KEGG" id="pgr:PGTG_02223"/>
<comment type="similarity">
    <text evidence="1">Belongs to the LCL2 family.</text>
</comment>
<dbReference type="RefSeq" id="XP_003321181.2">
    <property type="nucleotide sequence ID" value="XM_003321133.2"/>
</dbReference>
<organism evidence="6 7">
    <name type="scientific">Puccinia graminis f. sp. tritici (strain CRL 75-36-700-3 / race SCCL)</name>
    <name type="common">Black stem rust fungus</name>
    <dbReference type="NCBI Taxonomy" id="418459"/>
    <lineage>
        <taxon>Eukaryota</taxon>
        <taxon>Fungi</taxon>
        <taxon>Dikarya</taxon>
        <taxon>Basidiomycota</taxon>
        <taxon>Pucciniomycotina</taxon>
        <taxon>Pucciniomycetes</taxon>
        <taxon>Pucciniales</taxon>
        <taxon>Pucciniaceae</taxon>
        <taxon>Puccinia</taxon>
    </lineage>
</organism>
<gene>
    <name evidence="6" type="ORF">PGTG_02223</name>
</gene>
<dbReference type="eggNOG" id="ENOG502S416">
    <property type="taxonomic scope" value="Eukaryota"/>
</dbReference>
<evidence type="ECO:0000256" key="2">
    <source>
        <dbReference type="ARBA" id="ARBA00018534"/>
    </source>
</evidence>
<evidence type="ECO:0000313" key="7">
    <source>
        <dbReference type="Proteomes" id="UP000008783"/>
    </source>
</evidence>
<dbReference type="EMBL" id="DS178266">
    <property type="protein sequence ID" value="EFP76762.2"/>
    <property type="molecule type" value="Genomic_DNA"/>
</dbReference>
<dbReference type="VEuPathDB" id="FungiDB:PGTG_02223"/>
<keyword evidence="5" id="KW-0812">Transmembrane</keyword>
<keyword evidence="5" id="KW-1133">Transmembrane helix</keyword>
<dbReference type="PANTHER" id="PTHR38425:SF1">
    <property type="entry name" value="LONG CHRONOLOGICAL LIFESPAN PROTEIN 2"/>
    <property type="match status" value="1"/>
</dbReference>
<sequence>MNEMVSLSFPRPVRVSSSATIISLFLVFIFLAKPSQSQFGNIFEQFFQQDESDGPHRHHSGHSSGQGSSDKFKMVRDQTRCSDYLCPSTLDCVASPSDCPCPFIEDIKCPISIPLNPSSSATLKKFQDSFICTRAPGCSQVQKALKFGS</sequence>
<evidence type="ECO:0000256" key="5">
    <source>
        <dbReference type="SAM" id="Phobius"/>
    </source>
</evidence>
<dbReference type="AlphaFoldDB" id="E3JXI7"/>
<dbReference type="HOGENOM" id="CLU_142363_2_0_1"/>
<evidence type="ECO:0000313" key="6">
    <source>
        <dbReference type="EMBL" id="EFP76762.2"/>
    </source>
</evidence>
<dbReference type="GeneID" id="10528784"/>
<feature type="transmembrane region" description="Helical" evidence="5">
    <location>
        <begin position="12"/>
        <end position="32"/>
    </location>
</feature>
<dbReference type="InParanoid" id="E3JXI7"/>
<name>E3JXI7_PUCGT</name>
<accession>E3JXI7</accession>
<reference key="1">
    <citation type="submission" date="2007-01" db="EMBL/GenBank/DDBJ databases">
        <title>The Genome Sequence of Puccinia graminis f. sp. tritici Strain CRL 75-36-700-3.</title>
        <authorList>
            <consortium name="The Broad Institute Genome Sequencing Platform"/>
            <person name="Birren B."/>
            <person name="Lander E."/>
            <person name="Galagan J."/>
            <person name="Nusbaum C."/>
            <person name="Devon K."/>
            <person name="Cuomo C."/>
            <person name="Jaffe D."/>
            <person name="Butler J."/>
            <person name="Alvarez P."/>
            <person name="Gnerre S."/>
            <person name="Grabherr M."/>
            <person name="Mauceli E."/>
            <person name="Brockman W."/>
            <person name="Young S."/>
            <person name="LaButti K."/>
            <person name="Sykes S."/>
            <person name="DeCaprio D."/>
            <person name="Crawford M."/>
            <person name="Koehrsen M."/>
            <person name="Engels R."/>
            <person name="Montgomery P."/>
            <person name="Pearson M."/>
            <person name="Howarth C."/>
            <person name="Larson L."/>
            <person name="White J."/>
            <person name="Zeng Q."/>
            <person name="Kodira C."/>
            <person name="Yandava C."/>
            <person name="Alvarado L."/>
            <person name="O'Leary S."/>
            <person name="Szabo L."/>
            <person name="Dean R."/>
            <person name="Schein J."/>
        </authorList>
    </citation>
    <scope>NUCLEOTIDE SEQUENCE</scope>
    <source>
        <strain>CRL 75-36-700-3</strain>
    </source>
</reference>
<protein>
    <recommendedName>
        <fullName evidence="2">Long chronological lifespan protein 2</fullName>
    </recommendedName>
</protein>